<name>A0ABP0GP58_CLALP</name>
<evidence type="ECO:0000256" key="1">
    <source>
        <dbReference type="ARBA" id="ARBA00004245"/>
    </source>
</evidence>
<dbReference type="PANTHER" id="PTHR24107">
    <property type="entry name" value="YNEIN REGULATORY COMPLEX SUBUNIT 5"/>
    <property type="match status" value="1"/>
</dbReference>
<dbReference type="SMART" id="SM00368">
    <property type="entry name" value="LRR_RI"/>
    <property type="match status" value="5"/>
</dbReference>
<dbReference type="Pfam" id="PF13516">
    <property type="entry name" value="LRR_6"/>
    <property type="match status" value="5"/>
</dbReference>
<dbReference type="EMBL" id="CAWYQH010000130">
    <property type="protein sequence ID" value="CAK8692429.1"/>
    <property type="molecule type" value="Genomic_DNA"/>
</dbReference>
<comment type="subcellular location">
    <subcellularLocation>
        <location evidence="1">Cytoplasm</location>
        <location evidence="1">Cytoskeleton</location>
    </subcellularLocation>
</comment>
<dbReference type="PANTHER" id="PTHR24107:SF20">
    <property type="entry name" value="DYNEIN REGULATORY COMPLEX SUBUNIT 5"/>
    <property type="match status" value="1"/>
</dbReference>
<dbReference type="SUPFAM" id="SSF52047">
    <property type="entry name" value="RNI-like"/>
    <property type="match status" value="1"/>
</dbReference>
<evidence type="ECO:0008006" key="6">
    <source>
        <dbReference type="Google" id="ProtNLM"/>
    </source>
</evidence>
<evidence type="ECO:0000313" key="4">
    <source>
        <dbReference type="EMBL" id="CAK8692429.1"/>
    </source>
</evidence>
<reference evidence="4 5" key="1">
    <citation type="submission" date="2024-02" db="EMBL/GenBank/DDBJ databases">
        <authorList>
            <person name="Daric V."/>
            <person name="Darras S."/>
        </authorList>
    </citation>
    <scope>NUCLEOTIDE SEQUENCE [LARGE SCALE GENOMIC DNA]</scope>
</reference>
<dbReference type="Proteomes" id="UP001642483">
    <property type="component" value="Unassembled WGS sequence"/>
</dbReference>
<keyword evidence="2" id="KW-0963">Cytoplasm</keyword>
<comment type="caution">
    <text evidence="4">The sequence shown here is derived from an EMBL/GenBank/DDBJ whole genome shotgun (WGS) entry which is preliminary data.</text>
</comment>
<sequence>MVVTDLRSNILKASQVPQPTSTDPKAMRRIIAEDPDWSLATVPLLKDLSTNHIVQNFENNPILKGLPPKDKLNVLEKIDTQIPLCVTSHLVDDESYWKRCCKSKWQICDVSTYGGSWKRMFFERHLETLLENFIPEQTNEATIEEAIPLCARYVKRLNIKQLLPPVKDAAKEDTISDLGSDAGSEAPSMDHFEFGTVMEKLPHLEEFRITYGVRDCGMNFEWSLFQFTQRDCLLLAKSIKSCKQLKCICIHKSKVDDSKVRVLVSHFLDHPSLTEVDFSHNCIGDRGARAMAKLINNKCPNLRKVNLCDNVIRGEGAKAIAFALTKNTKLQELNLRLNRMGDEGGQAICKVLLKNNTLKSINLASNDMTEPTAAVLSQVLQTNTGLTSVNLSGNRIGIDGGKQLQEGIESNKTVVELDLRLTEAGQESEYCINQVLRDNQEHAREIQESHTK</sequence>
<evidence type="ECO:0000256" key="3">
    <source>
        <dbReference type="ARBA" id="ARBA00023212"/>
    </source>
</evidence>
<dbReference type="InterPro" id="IPR001611">
    <property type="entry name" value="Leu-rich_rpt"/>
</dbReference>
<dbReference type="InterPro" id="IPR032675">
    <property type="entry name" value="LRR_dom_sf"/>
</dbReference>
<gene>
    <name evidence="4" type="ORF">CVLEPA_LOCUS25695</name>
</gene>
<keyword evidence="5" id="KW-1185">Reference proteome</keyword>
<proteinExistence type="predicted"/>
<protein>
    <recommendedName>
        <fullName evidence="6">T-complex-associated testis-expressed protein 1</fullName>
    </recommendedName>
</protein>
<evidence type="ECO:0000256" key="2">
    <source>
        <dbReference type="ARBA" id="ARBA00022490"/>
    </source>
</evidence>
<dbReference type="InterPro" id="IPR052410">
    <property type="entry name" value="DRC5"/>
</dbReference>
<evidence type="ECO:0000313" key="5">
    <source>
        <dbReference type="Proteomes" id="UP001642483"/>
    </source>
</evidence>
<organism evidence="4 5">
    <name type="scientific">Clavelina lepadiformis</name>
    <name type="common">Light-bulb sea squirt</name>
    <name type="synonym">Ascidia lepadiformis</name>
    <dbReference type="NCBI Taxonomy" id="159417"/>
    <lineage>
        <taxon>Eukaryota</taxon>
        <taxon>Metazoa</taxon>
        <taxon>Chordata</taxon>
        <taxon>Tunicata</taxon>
        <taxon>Ascidiacea</taxon>
        <taxon>Aplousobranchia</taxon>
        <taxon>Clavelinidae</taxon>
        <taxon>Clavelina</taxon>
    </lineage>
</organism>
<dbReference type="Gene3D" id="3.80.10.10">
    <property type="entry name" value="Ribonuclease Inhibitor"/>
    <property type="match status" value="2"/>
</dbReference>
<keyword evidence="3" id="KW-0206">Cytoskeleton</keyword>
<accession>A0ABP0GP58</accession>